<gene>
    <name evidence="1" type="ORF">ACFFH4_22590</name>
</gene>
<dbReference type="Proteomes" id="UP001589833">
    <property type="component" value="Unassembled WGS sequence"/>
</dbReference>
<protein>
    <recommendedName>
        <fullName evidence="3">DNA alkylation repair enzyme</fullName>
    </recommendedName>
</protein>
<sequence>MVEALKDMYNRGFFNHFCKTIKQVHPEFNDRLFMNLIFDHDWSTRELKQRIRHITHSLSKTLPPSYPDAIAILSEIAPKCKGFEYLFFPDFVERYGLADWEISMSALKLFTKSSSSEFAVRSFIEKDPKKMMAILEQWANDENPHVRRLASEGCRPRPLGLPH</sequence>
<name>A0ABV6NLN3_9BACI</name>
<proteinExistence type="predicted"/>
<comment type="caution">
    <text evidence="1">The sequence shown here is derived from an EMBL/GenBank/DDBJ whole genome shotgun (WGS) entry which is preliminary data.</text>
</comment>
<dbReference type="RefSeq" id="WP_337956416.1">
    <property type="nucleotide sequence ID" value="NZ_JAQQWT010000072.1"/>
</dbReference>
<evidence type="ECO:0000313" key="2">
    <source>
        <dbReference type="Proteomes" id="UP001589833"/>
    </source>
</evidence>
<dbReference type="InterPro" id="IPR016024">
    <property type="entry name" value="ARM-type_fold"/>
</dbReference>
<evidence type="ECO:0000313" key="1">
    <source>
        <dbReference type="EMBL" id="MFC0561675.1"/>
    </source>
</evidence>
<reference evidence="1 2" key="1">
    <citation type="submission" date="2024-09" db="EMBL/GenBank/DDBJ databases">
        <authorList>
            <person name="Sun Q."/>
            <person name="Mori K."/>
        </authorList>
    </citation>
    <scope>NUCLEOTIDE SEQUENCE [LARGE SCALE GENOMIC DNA]</scope>
    <source>
        <strain evidence="1 2">NCAIM B.02301</strain>
    </source>
</reference>
<keyword evidence="2" id="KW-1185">Reference proteome</keyword>
<accession>A0ABV6NLN3</accession>
<evidence type="ECO:0008006" key="3">
    <source>
        <dbReference type="Google" id="ProtNLM"/>
    </source>
</evidence>
<dbReference type="SUPFAM" id="SSF48371">
    <property type="entry name" value="ARM repeat"/>
    <property type="match status" value="1"/>
</dbReference>
<dbReference type="EMBL" id="JBHLTR010000078">
    <property type="protein sequence ID" value="MFC0561675.1"/>
    <property type="molecule type" value="Genomic_DNA"/>
</dbReference>
<organism evidence="1 2">
    <name type="scientific">Halalkalibacter alkalisediminis</name>
    <dbReference type="NCBI Taxonomy" id="935616"/>
    <lineage>
        <taxon>Bacteria</taxon>
        <taxon>Bacillati</taxon>
        <taxon>Bacillota</taxon>
        <taxon>Bacilli</taxon>
        <taxon>Bacillales</taxon>
        <taxon>Bacillaceae</taxon>
        <taxon>Halalkalibacter</taxon>
    </lineage>
</organism>
<dbReference type="Gene3D" id="1.25.40.290">
    <property type="entry name" value="ARM repeat domains"/>
    <property type="match status" value="1"/>
</dbReference>